<proteinExistence type="predicted"/>
<dbReference type="OrthoDB" id="2041081at2"/>
<evidence type="ECO:0000313" key="2">
    <source>
        <dbReference type="Proteomes" id="UP000246085"/>
    </source>
</evidence>
<dbReference type="Proteomes" id="UP000246085">
    <property type="component" value="Chromosome BRAD3257"/>
</dbReference>
<organism evidence="1 2">
    <name type="scientific">Bradyrhizobium vignae</name>
    <dbReference type="NCBI Taxonomy" id="1549949"/>
    <lineage>
        <taxon>Bacteria</taxon>
        <taxon>Pseudomonadati</taxon>
        <taxon>Pseudomonadota</taxon>
        <taxon>Alphaproteobacteria</taxon>
        <taxon>Hyphomicrobiales</taxon>
        <taxon>Nitrobacteraceae</taxon>
        <taxon>Bradyrhizobium</taxon>
    </lineage>
</organism>
<evidence type="ECO:0000313" key="1">
    <source>
        <dbReference type="EMBL" id="SPP96974.1"/>
    </source>
</evidence>
<accession>A0A4Q0QP41</accession>
<dbReference type="AlphaFoldDB" id="A0A2U3Q6C9"/>
<protein>
    <submittedName>
        <fullName evidence="1">Uncharacterized protein</fullName>
    </submittedName>
</protein>
<sequence>MEAARKFQGDGRHAPEDAIHNLVFKRFNDNVSLNYFEHNLWLVDDALAFMPYISSDRILHGGRRRSGDKVTDLLFFDDSMVLGDENATTLTWSSSKDRAETIMSSGRKRATPHCK</sequence>
<reference evidence="1 2" key="1">
    <citation type="submission" date="2018-03" db="EMBL/GenBank/DDBJ databases">
        <authorList>
            <person name="Gully D."/>
        </authorList>
    </citation>
    <scope>NUCLEOTIDE SEQUENCE [LARGE SCALE GENOMIC DNA]</scope>
    <source>
        <strain evidence="1">ORS3257</strain>
    </source>
</reference>
<dbReference type="RefSeq" id="WP_129144767.1">
    <property type="nucleotide sequence ID" value="NZ_LS398110.1"/>
</dbReference>
<name>A0A2U3Q6C9_9BRAD</name>
<dbReference type="EMBL" id="LS398110">
    <property type="protein sequence ID" value="SPP96974.1"/>
    <property type="molecule type" value="Genomic_DNA"/>
</dbReference>
<accession>A0A2U3Q6C9</accession>
<dbReference type="KEGG" id="bvz:BRAD3257_6052"/>
<gene>
    <name evidence="1" type="ORF">BRAD3257_6052</name>
</gene>